<evidence type="ECO:0000313" key="1">
    <source>
        <dbReference type="EMBL" id="VVT44020.1"/>
    </source>
</evidence>
<dbReference type="Proteomes" id="UP000398389">
    <property type="component" value="Unassembled WGS sequence"/>
</dbReference>
<evidence type="ECO:0000313" key="2">
    <source>
        <dbReference type="Proteomes" id="UP000398389"/>
    </source>
</evidence>
<gene>
    <name evidence="1" type="ORF">SAPINGB_P000262</name>
</gene>
<keyword evidence="2" id="KW-1185">Reference proteome</keyword>
<accession>A0A5E8B552</accession>
<dbReference type="OrthoDB" id="10654070at2759"/>
<dbReference type="AlphaFoldDB" id="A0A5E8B552"/>
<sequence>MLSRRRPAVSALSIDAVRWVYIPRVPRKKPARQVVIDKPAKLAVSKALGLDADVPSSKDLFTTPTGAPTPSSFTPEGLMNQILPVIPSTEIQNTTQHASTKTAGYVTAATPFAPRDSDIRGVLALVMRHCFALRFLNTTPRLHHCDLFTVWYFPPWHVLALGRKSRPAFVPLFGPGSEFNGDAETLAKAERKELLQRRSKNPMLYAHARKYMGRLGRRALWQSFNGAKPTDRVDGLYLFRFHKFPWPNPLVPKNTSEPTTQTTGITMSRFPETLGPPFADIEDYPSDADITTLVASEHYTRFDREMDKVVTAAAKLAKSPMPWVDKFNNRVDLSSLNEQILRNKLYRPLQPAPVGSMIR</sequence>
<dbReference type="EMBL" id="CABVLU010000001">
    <property type="protein sequence ID" value="VVT44020.1"/>
    <property type="molecule type" value="Genomic_DNA"/>
</dbReference>
<dbReference type="RefSeq" id="XP_031850877.1">
    <property type="nucleotide sequence ID" value="XM_031994986.1"/>
</dbReference>
<dbReference type="GeneID" id="43579086"/>
<proteinExistence type="predicted"/>
<reference evidence="1 2" key="1">
    <citation type="submission" date="2019-09" db="EMBL/GenBank/DDBJ databases">
        <authorList>
            <person name="Brejova B."/>
        </authorList>
    </citation>
    <scope>NUCLEOTIDE SEQUENCE [LARGE SCALE GENOMIC DNA]</scope>
</reference>
<name>A0A5E8B552_9ASCO</name>
<protein>
    <submittedName>
        <fullName evidence="1">Uncharacterized protein</fullName>
    </submittedName>
</protein>
<organism evidence="1 2">
    <name type="scientific">Magnusiomyces paraingens</name>
    <dbReference type="NCBI Taxonomy" id="2606893"/>
    <lineage>
        <taxon>Eukaryota</taxon>
        <taxon>Fungi</taxon>
        <taxon>Dikarya</taxon>
        <taxon>Ascomycota</taxon>
        <taxon>Saccharomycotina</taxon>
        <taxon>Dipodascomycetes</taxon>
        <taxon>Dipodascales</taxon>
        <taxon>Dipodascaceae</taxon>
        <taxon>Magnusiomyces</taxon>
    </lineage>
</organism>